<evidence type="ECO:0000256" key="1">
    <source>
        <dbReference type="ARBA" id="ARBA00023125"/>
    </source>
</evidence>
<dbReference type="InterPro" id="IPR013096">
    <property type="entry name" value="Cupin_2"/>
</dbReference>
<reference evidence="3" key="1">
    <citation type="submission" date="2021-11" db="EMBL/GenBank/DDBJ databases">
        <title>Genome sequence.</title>
        <authorList>
            <person name="Sun Q."/>
        </authorList>
    </citation>
    <scope>NUCLEOTIDE SEQUENCE</scope>
    <source>
        <strain evidence="3">JC740</strain>
    </source>
</reference>
<feature type="domain" description="HTH cro/C1-type" evidence="2">
    <location>
        <begin position="10"/>
        <end position="64"/>
    </location>
</feature>
<dbReference type="SUPFAM" id="SSF51182">
    <property type="entry name" value="RmlC-like cupins"/>
    <property type="match status" value="1"/>
</dbReference>
<dbReference type="PANTHER" id="PTHR46797:SF1">
    <property type="entry name" value="METHYLPHOSPHONATE SYNTHASE"/>
    <property type="match status" value="1"/>
</dbReference>
<dbReference type="CDD" id="cd00093">
    <property type="entry name" value="HTH_XRE"/>
    <property type="match status" value="1"/>
</dbReference>
<dbReference type="InterPro" id="IPR050807">
    <property type="entry name" value="TransReg_Diox_bact_type"/>
</dbReference>
<dbReference type="Pfam" id="PF13560">
    <property type="entry name" value="HTH_31"/>
    <property type="match status" value="1"/>
</dbReference>
<sequence length="184" mass="21251">MNLIELAQRLRQLRLDRGYTLEDVAQRSGQTKSWLSRVENFRITPSLSSLAELANALGVSTASLLEGLDDRPQIVCVRHDQRQRIQRDPDSMIEYYSLAHERTHRTMDPFLLNVPSGEIREPRTHEGEEFLIVLKGRVQFIYGDETFTLTKGDSLYFDSEVEHALRNPYANDAEVLCLFRLGRE</sequence>
<name>A0ABS8NJE9_9BACT</name>
<dbReference type="Proteomes" id="UP001430306">
    <property type="component" value="Unassembled WGS sequence"/>
</dbReference>
<evidence type="ECO:0000313" key="4">
    <source>
        <dbReference type="Proteomes" id="UP001430306"/>
    </source>
</evidence>
<keyword evidence="4" id="KW-1185">Reference proteome</keyword>
<dbReference type="RefSeq" id="WP_230274464.1">
    <property type="nucleotide sequence ID" value="NZ_JAJKFW010000024.1"/>
</dbReference>
<keyword evidence="1" id="KW-0238">DNA-binding</keyword>
<dbReference type="Gene3D" id="2.60.120.10">
    <property type="entry name" value="Jelly Rolls"/>
    <property type="match status" value="1"/>
</dbReference>
<dbReference type="SMART" id="SM00530">
    <property type="entry name" value="HTH_XRE"/>
    <property type="match status" value="1"/>
</dbReference>
<dbReference type="EMBL" id="JAJKFW010000024">
    <property type="protein sequence ID" value="MCC9643524.1"/>
    <property type="molecule type" value="Genomic_DNA"/>
</dbReference>
<dbReference type="Gene3D" id="1.10.260.40">
    <property type="entry name" value="lambda repressor-like DNA-binding domains"/>
    <property type="match status" value="1"/>
</dbReference>
<dbReference type="Pfam" id="PF07883">
    <property type="entry name" value="Cupin_2"/>
    <property type="match status" value="1"/>
</dbReference>
<organism evidence="3 4">
    <name type="scientific">Rhodopirellula halodulae</name>
    <dbReference type="NCBI Taxonomy" id="2894198"/>
    <lineage>
        <taxon>Bacteria</taxon>
        <taxon>Pseudomonadati</taxon>
        <taxon>Planctomycetota</taxon>
        <taxon>Planctomycetia</taxon>
        <taxon>Pirellulales</taxon>
        <taxon>Pirellulaceae</taxon>
        <taxon>Rhodopirellula</taxon>
    </lineage>
</organism>
<dbReference type="PROSITE" id="PS50943">
    <property type="entry name" value="HTH_CROC1"/>
    <property type="match status" value="1"/>
</dbReference>
<accession>A0ABS8NJE9</accession>
<gene>
    <name evidence="3" type="ORF">LOC71_14660</name>
</gene>
<dbReference type="CDD" id="cd02209">
    <property type="entry name" value="cupin_XRE_C"/>
    <property type="match status" value="1"/>
</dbReference>
<dbReference type="InterPro" id="IPR014710">
    <property type="entry name" value="RmlC-like_jellyroll"/>
</dbReference>
<dbReference type="InterPro" id="IPR001387">
    <property type="entry name" value="Cro/C1-type_HTH"/>
</dbReference>
<protein>
    <submittedName>
        <fullName evidence="3">Cupin domain-containing protein</fullName>
    </submittedName>
</protein>
<evidence type="ECO:0000259" key="2">
    <source>
        <dbReference type="PROSITE" id="PS50943"/>
    </source>
</evidence>
<comment type="caution">
    <text evidence="3">The sequence shown here is derived from an EMBL/GenBank/DDBJ whole genome shotgun (WGS) entry which is preliminary data.</text>
</comment>
<dbReference type="PANTHER" id="PTHR46797">
    <property type="entry name" value="HTH-TYPE TRANSCRIPTIONAL REGULATOR"/>
    <property type="match status" value="1"/>
</dbReference>
<dbReference type="SUPFAM" id="SSF47413">
    <property type="entry name" value="lambda repressor-like DNA-binding domains"/>
    <property type="match status" value="1"/>
</dbReference>
<evidence type="ECO:0000313" key="3">
    <source>
        <dbReference type="EMBL" id="MCC9643524.1"/>
    </source>
</evidence>
<dbReference type="InterPro" id="IPR011051">
    <property type="entry name" value="RmlC_Cupin_sf"/>
</dbReference>
<dbReference type="InterPro" id="IPR010982">
    <property type="entry name" value="Lambda_DNA-bd_dom_sf"/>
</dbReference>
<proteinExistence type="predicted"/>